<feature type="region of interest" description="Disordered" evidence="3">
    <location>
        <begin position="160"/>
        <end position="192"/>
    </location>
</feature>
<dbReference type="GO" id="GO:0007166">
    <property type="term" value="P:cell surface receptor signaling pathway"/>
    <property type="evidence" value="ECO:0007669"/>
    <property type="project" value="TreeGrafter"/>
</dbReference>
<protein>
    <recommendedName>
        <fullName evidence="4">Ig-like domain-containing protein</fullName>
    </recommendedName>
</protein>
<evidence type="ECO:0000256" key="3">
    <source>
        <dbReference type="SAM" id="MobiDB-lite"/>
    </source>
</evidence>
<dbReference type="InterPro" id="IPR003599">
    <property type="entry name" value="Ig_sub"/>
</dbReference>
<dbReference type="SMART" id="SM00409">
    <property type="entry name" value="IG"/>
    <property type="match status" value="2"/>
</dbReference>
<organism evidence="5 6">
    <name type="scientific">Echeneis naucrates</name>
    <name type="common">Live sharksucker</name>
    <dbReference type="NCBI Taxonomy" id="173247"/>
    <lineage>
        <taxon>Eukaryota</taxon>
        <taxon>Metazoa</taxon>
        <taxon>Chordata</taxon>
        <taxon>Craniata</taxon>
        <taxon>Vertebrata</taxon>
        <taxon>Euteleostomi</taxon>
        <taxon>Actinopterygii</taxon>
        <taxon>Neopterygii</taxon>
        <taxon>Teleostei</taxon>
        <taxon>Neoteleostei</taxon>
        <taxon>Acanthomorphata</taxon>
        <taxon>Carangaria</taxon>
        <taxon>Carangiformes</taxon>
        <taxon>Echeneidae</taxon>
        <taxon>Echeneis</taxon>
    </lineage>
</organism>
<evidence type="ECO:0000256" key="1">
    <source>
        <dbReference type="ARBA" id="ARBA00022729"/>
    </source>
</evidence>
<dbReference type="InterPro" id="IPR007110">
    <property type="entry name" value="Ig-like_dom"/>
</dbReference>
<dbReference type="InterPro" id="IPR050488">
    <property type="entry name" value="Ig_Fc_receptor"/>
</dbReference>
<dbReference type="SUPFAM" id="SSF48726">
    <property type="entry name" value="Immunoglobulin"/>
    <property type="match status" value="2"/>
</dbReference>
<keyword evidence="1" id="KW-0732">Signal</keyword>
<keyword evidence="6" id="KW-1185">Reference proteome</keyword>
<dbReference type="InterPro" id="IPR036179">
    <property type="entry name" value="Ig-like_dom_sf"/>
</dbReference>
<proteinExistence type="predicted"/>
<name>A0A665U2G7_ECHNA</name>
<dbReference type="Ensembl" id="ENSENLT00000014097.1">
    <property type="protein sequence ID" value="ENSENLP00000013555.1"/>
    <property type="gene ID" value="ENSENLG00000006406.1"/>
</dbReference>
<dbReference type="AlphaFoldDB" id="A0A665U2G7"/>
<evidence type="ECO:0000259" key="4">
    <source>
        <dbReference type="PROSITE" id="PS50835"/>
    </source>
</evidence>
<reference evidence="5" key="1">
    <citation type="submission" date="2021-04" db="EMBL/GenBank/DDBJ databases">
        <authorList>
            <consortium name="Wellcome Sanger Institute Data Sharing"/>
        </authorList>
    </citation>
    <scope>NUCLEOTIDE SEQUENCE [LARGE SCALE GENOMIC DNA]</scope>
</reference>
<dbReference type="GO" id="GO:0009897">
    <property type="term" value="C:external side of plasma membrane"/>
    <property type="evidence" value="ECO:0007669"/>
    <property type="project" value="TreeGrafter"/>
</dbReference>
<dbReference type="GO" id="GO:0004888">
    <property type="term" value="F:transmembrane signaling receptor activity"/>
    <property type="evidence" value="ECO:0007669"/>
    <property type="project" value="TreeGrafter"/>
</dbReference>
<evidence type="ECO:0000313" key="5">
    <source>
        <dbReference type="Ensembl" id="ENSENLP00000013555.1"/>
    </source>
</evidence>
<sequence>PSSSQMMEGDELSLSCEEDGSAGWTVRRNTTKNTRTECGSVWGRPAGPSCNISYLLSFDSGVYWCESREGQTSSTVILQSPVLPVMEGHDVRLLCRTKSPSNRPADFYRNDVLIGSEPEGHMTLRHVNKSAEGLYKCVVRGQGESECSWVSRNLLLPAPPLLPPPPGSPGSLSQVLNPQPRPQTPPLSGSWSDCSATWWFSVRTSSPL</sequence>
<evidence type="ECO:0000313" key="6">
    <source>
        <dbReference type="Proteomes" id="UP000472264"/>
    </source>
</evidence>
<dbReference type="Proteomes" id="UP000472264">
    <property type="component" value="Chromosome 18"/>
</dbReference>
<feature type="domain" description="Ig-like" evidence="4">
    <location>
        <begin position="1"/>
        <end position="148"/>
    </location>
</feature>
<evidence type="ECO:0000256" key="2">
    <source>
        <dbReference type="ARBA" id="ARBA00023157"/>
    </source>
</evidence>
<dbReference type="GO" id="GO:0006955">
    <property type="term" value="P:immune response"/>
    <property type="evidence" value="ECO:0007669"/>
    <property type="project" value="TreeGrafter"/>
</dbReference>
<dbReference type="InParanoid" id="A0A665U2G7"/>
<dbReference type="PANTHER" id="PTHR11481">
    <property type="entry name" value="IMMUNOGLOBULIN FC RECEPTOR"/>
    <property type="match status" value="1"/>
</dbReference>
<dbReference type="OMA" id="GESECSW"/>
<dbReference type="InterPro" id="IPR013783">
    <property type="entry name" value="Ig-like_fold"/>
</dbReference>
<reference evidence="5" key="2">
    <citation type="submission" date="2025-08" db="UniProtKB">
        <authorList>
            <consortium name="Ensembl"/>
        </authorList>
    </citation>
    <scope>IDENTIFICATION</scope>
</reference>
<dbReference type="PANTHER" id="PTHR11481:SF64">
    <property type="entry name" value="FC RECEPTOR-LIKE PROTEIN 4"/>
    <property type="match status" value="1"/>
</dbReference>
<dbReference type="PROSITE" id="PS50835">
    <property type="entry name" value="IG_LIKE"/>
    <property type="match status" value="1"/>
</dbReference>
<keyword evidence="2" id="KW-1015">Disulfide bond</keyword>
<accession>A0A665U2G7</accession>
<reference evidence="5" key="3">
    <citation type="submission" date="2025-09" db="UniProtKB">
        <authorList>
            <consortium name="Ensembl"/>
        </authorList>
    </citation>
    <scope>IDENTIFICATION</scope>
</reference>
<dbReference type="Gene3D" id="2.60.40.10">
    <property type="entry name" value="Immunoglobulins"/>
    <property type="match status" value="2"/>
</dbReference>